<dbReference type="STRING" id="224324.aq_1687"/>
<dbReference type="Gene3D" id="2.40.10.220">
    <property type="entry name" value="predicted glycosyltransferase like domains"/>
    <property type="match status" value="1"/>
</dbReference>
<dbReference type="GO" id="GO:0016020">
    <property type="term" value="C:membrane"/>
    <property type="evidence" value="ECO:0007669"/>
    <property type="project" value="UniProtKB-SubCell"/>
</dbReference>
<keyword evidence="3 5" id="KW-1133">Transmembrane helix</keyword>
<keyword evidence="4 5" id="KW-0472">Membrane</keyword>
<keyword evidence="8" id="KW-1185">Reference proteome</keyword>
<dbReference type="EMBL" id="AE000657">
    <property type="protein sequence ID" value="AAC07560.1"/>
    <property type="molecule type" value="Genomic_DNA"/>
</dbReference>
<evidence type="ECO:0000256" key="3">
    <source>
        <dbReference type="ARBA" id="ARBA00022989"/>
    </source>
</evidence>
<evidence type="ECO:0000256" key="5">
    <source>
        <dbReference type="SAM" id="Phobius"/>
    </source>
</evidence>
<evidence type="ECO:0000256" key="2">
    <source>
        <dbReference type="ARBA" id="ARBA00022692"/>
    </source>
</evidence>
<dbReference type="PANTHER" id="PTHR30386">
    <property type="entry name" value="MEMBRANE FUSION SUBUNIT OF EMRAB-TOLC MULTIDRUG EFFLUX PUMP"/>
    <property type="match status" value="1"/>
</dbReference>
<reference evidence="7 8" key="1">
    <citation type="journal article" date="1998" name="Nature">
        <title>The complete genome of the hyperthermophilic bacterium Aquifex aeolicus.</title>
        <authorList>
            <person name="Deckert G."/>
            <person name="Warren P.V."/>
            <person name="Gaasterland T."/>
            <person name="Young W.G."/>
            <person name="Lenox A.L."/>
            <person name="Graham D.E."/>
            <person name="Overbeek R."/>
            <person name="Snead M.A."/>
            <person name="Keller M."/>
            <person name="Aujay M."/>
            <person name="Huber R."/>
            <person name="Feldman R.A."/>
            <person name="Short J.M."/>
            <person name="Olson G.J."/>
            <person name="Swanson R.V."/>
        </authorList>
    </citation>
    <scope>NUCLEOTIDE SEQUENCE [LARGE SCALE GENOMIC DNA]</scope>
    <source>
        <strain evidence="7 8">VF5</strain>
    </source>
</reference>
<gene>
    <name evidence="7" type="ordered locus">aq_1687</name>
</gene>
<proteinExistence type="predicted"/>
<evidence type="ECO:0000313" key="7">
    <source>
        <dbReference type="EMBL" id="AAC07560.1"/>
    </source>
</evidence>
<dbReference type="Pfam" id="PF07238">
    <property type="entry name" value="PilZ"/>
    <property type="match status" value="1"/>
</dbReference>
<dbReference type="EnsemblBacteria" id="AAC07560">
    <property type="protein sequence ID" value="AAC07560"/>
    <property type="gene ID" value="aq_1687"/>
</dbReference>
<protein>
    <recommendedName>
        <fullName evidence="6">PilZ domain-containing protein</fullName>
    </recommendedName>
</protein>
<evidence type="ECO:0000259" key="6">
    <source>
        <dbReference type="Pfam" id="PF07238"/>
    </source>
</evidence>
<evidence type="ECO:0000256" key="1">
    <source>
        <dbReference type="ARBA" id="ARBA00004167"/>
    </source>
</evidence>
<dbReference type="Gene3D" id="2.40.50.100">
    <property type="match status" value="1"/>
</dbReference>
<sequence length="480" mass="55582">MAEFEDAHLRKTYRLKIPAKVSIDGKEYKVLDWSYEGFRIEKSKEDVFEKDKVYKVKFILPFASFNVAINAEAINKWSSEDQAGFEFKELPDEAKEILKKYVQAYIEGRLEEFGEFLSTAERLMVPPPIEEPLTEEEERRLNRKLFIAILVYLLIALALAFGLYLVFWATPKAYSVDAFYSGNVVSLITPWEAILEKVYVKEGDEVRKNQVLFKTSRIEDEKDGYGGVGVRILRDRAAILREIEKTKNKIALLDERIKATRFRLRSLKVELEKAKSAFELGYISRSVYEDKENEYKELLLSLRELEKEKSADERYLAFLYTLLKELGSFYAGGGGGDEEDNFEIYRAPFDGIVLSVYYLEGQILTPGMPVMVIESLEKKGYVIARFKKRDVLYINVGDKARVYFPSIEKTVEGKVIAIGKKALGDESMISESEEYALPDVPVKIELFEYPQELHHGIKAEVEITPKHYEPYIIRYIKRFF</sequence>
<dbReference type="InParanoid" id="O67595"/>
<accession>O67595</accession>
<name>O67595_AQUAE</name>
<dbReference type="OrthoDB" id="5318766at2"/>
<dbReference type="Proteomes" id="UP000000798">
    <property type="component" value="Chromosome"/>
</dbReference>
<dbReference type="eggNOG" id="COG1566">
    <property type="taxonomic scope" value="Bacteria"/>
</dbReference>
<dbReference type="RefSeq" id="WP_010881098.1">
    <property type="nucleotide sequence ID" value="NC_000918.1"/>
</dbReference>
<dbReference type="PIR" id="B70446">
    <property type="entry name" value="B70446"/>
</dbReference>
<dbReference type="GO" id="GO:0035438">
    <property type="term" value="F:cyclic-di-GMP binding"/>
    <property type="evidence" value="ECO:0007669"/>
    <property type="project" value="InterPro"/>
</dbReference>
<dbReference type="AlphaFoldDB" id="O67595"/>
<evidence type="ECO:0000313" key="8">
    <source>
        <dbReference type="Proteomes" id="UP000000798"/>
    </source>
</evidence>
<feature type="transmembrane region" description="Helical" evidence="5">
    <location>
        <begin position="145"/>
        <end position="169"/>
    </location>
</feature>
<dbReference type="KEGG" id="aae:aq_1687"/>
<evidence type="ECO:0000256" key="4">
    <source>
        <dbReference type="ARBA" id="ARBA00023136"/>
    </source>
</evidence>
<dbReference type="InterPro" id="IPR009875">
    <property type="entry name" value="PilZ_domain"/>
</dbReference>
<dbReference type="PANTHER" id="PTHR30386:SF26">
    <property type="entry name" value="TRANSPORT PROTEIN COMB"/>
    <property type="match status" value="1"/>
</dbReference>
<dbReference type="HOGENOM" id="CLU_568213_0_0_0"/>
<feature type="domain" description="PilZ" evidence="6">
    <location>
        <begin position="10"/>
        <end position="103"/>
    </location>
</feature>
<comment type="subcellular location">
    <subcellularLocation>
        <location evidence="1">Membrane</location>
        <topology evidence="1">Single-pass membrane protein</topology>
    </subcellularLocation>
</comment>
<organism evidence="7 8">
    <name type="scientific">Aquifex aeolicus (strain VF5)</name>
    <dbReference type="NCBI Taxonomy" id="224324"/>
    <lineage>
        <taxon>Bacteria</taxon>
        <taxon>Pseudomonadati</taxon>
        <taxon>Aquificota</taxon>
        <taxon>Aquificia</taxon>
        <taxon>Aquificales</taxon>
        <taxon>Aquificaceae</taxon>
        <taxon>Aquifex</taxon>
    </lineage>
</organism>
<keyword evidence="2 5" id="KW-0812">Transmembrane</keyword>
<dbReference type="InterPro" id="IPR050739">
    <property type="entry name" value="MFP"/>
</dbReference>